<dbReference type="Gene3D" id="1.10.1380.10">
    <property type="entry name" value="Neutral endopeptidase , domain2"/>
    <property type="match status" value="1"/>
</dbReference>
<dbReference type="Gene3D" id="3.40.390.10">
    <property type="entry name" value="Collagenase (Catalytic Domain)"/>
    <property type="match status" value="1"/>
</dbReference>
<sequence>MSRNRLFLCLSALACMASCADPAPPPSTAAAAKPVETPAPTPPPAPPRGKPKLGTFGIDMAGADTTVKPGKDFYAFAGGRWQKDTQIPADRSRWGVFDQLREESDANVRKILDEQVQSKSTKGDNAQKVADFYAAYLDTAAIDQKGFAPAKADLEAIAKAKTLVDIVKLMGRPDLPVKTPIDMEVILDDKNPDRYVVGVSQGGLGLPDREFYLKKEKQFEEIRTKYLAHVTKVLAMVGDKQAAANAKAILALETQIAERHWPIAERREREKTYNPRTIAELQKEAPQFPWKVYLDAQGYGSEPSVIVAENTAVVKLAQLFPTTPIPTWKSYLTYHFLRSSADVLPTQLDDEVFDFTGRTLNGQPQQRERWKRGVGAVNGALGDAVGELYVARFFQPKAKAEMDRLVENLRKGYAARIQSVDWMTAETKKVALEKLATFRPKIGYPVKWKNYASLQVAVGDAFGNKRRSQVWHHEYERAKLGKPSDRDEWFMTPQTVNAYYNPTFNEIVFPAAILQPPFFDPEADPAVNYGGIGGVIGHEMGHGFDDQGAKSDAKGVLRTWWGPADIEAFKKRTDALAEQYSMFEPLPGIKVNGRLTLGENIGDVGGLTVAYQAYQLSLEGKPAPTLDGYTGDQRFFLGWAQVWRALYRDQALRNQVLTDPHSPALYRVNGVVRNLDAWYKAFDVKADDPLYLAPDKRVKIW</sequence>
<feature type="signal peptide" evidence="9">
    <location>
        <begin position="1"/>
        <end position="20"/>
    </location>
</feature>
<evidence type="ECO:0000259" key="11">
    <source>
        <dbReference type="Pfam" id="PF05649"/>
    </source>
</evidence>
<evidence type="ECO:0000256" key="7">
    <source>
        <dbReference type="ARBA" id="ARBA00023049"/>
    </source>
</evidence>
<evidence type="ECO:0000256" key="8">
    <source>
        <dbReference type="SAM" id="MobiDB-lite"/>
    </source>
</evidence>
<keyword evidence="4" id="KW-0479">Metal-binding</keyword>
<evidence type="ECO:0000256" key="9">
    <source>
        <dbReference type="SAM" id="SignalP"/>
    </source>
</evidence>
<evidence type="ECO:0000256" key="1">
    <source>
        <dbReference type="ARBA" id="ARBA00001947"/>
    </source>
</evidence>
<gene>
    <name evidence="12" type="ORF">LZC95_01730</name>
</gene>
<organism evidence="12 13">
    <name type="scientific">Pendulispora brunnea</name>
    <dbReference type="NCBI Taxonomy" id="2905690"/>
    <lineage>
        <taxon>Bacteria</taxon>
        <taxon>Pseudomonadati</taxon>
        <taxon>Myxococcota</taxon>
        <taxon>Myxococcia</taxon>
        <taxon>Myxococcales</taxon>
        <taxon>Sorangiineae</taxon>
        <taxon>Pendulisporaceae</taxon>
        <taxon>Pendulispora</taxon>
    </lineage>
</organism>
<dbReference type="InterPro" id="IPR042089">
    <property type="entry name" value="Peptidase_M13_dom_2"/>
</dbReference>
<dbReference type="PRINTS" id="PR00786">
    <property type="entry name" value="NEPRILYSIN"/>
</dbReference>
<feature type="domain" description="Peptidase M13 N-terminal" evidence="11">
    <location>
        <begin position="69"/>
        <end position="445"/>
    </location>
</feature>
<dbReference type="InterPro" id="IPR024079">
    <property type="entry name" value="MetalloPept_cat_dom_sf"/>
</dbReference>
<dbReference type="Pfam" id="PF05649">
    <property type="entry name" value="Peptidase_M13_N"/>
    <property type="match status" value="1"/>
</dbReference>
<dbReference type="RefSeq" id="WP_394846167.1">
    <property type="nucleotide sequence ID" value="NZ_CP089982.1"/>
</dbReference>
<comment type="similarity">
    <text evidence="2">Belongs to the peptidase M13 family.</text>
</comment>
<keyword evidence="7" id="KW-0482">Metalloprotease</keyword>
<keyword evidence="9" id="KW-0732">Signal</keyword>
<feature type="region of interest" description="Disordered" evidence="8">
    <location>
        <begin position="23"/>
        <end position="53"/>
    </location>
</feature>
<evidence type="ECO:0000313" key="12">
    <source>
        <dbReference type="EMBL" id="WXA95562.1"/>
    </source>
</evidence>
<comment type="cofactor">
    <cofactor evidence="1">
        <name>Zn(2+)</name>
        <dbReference type="ChEBI" id="CHEBI:29105"/>
    </cofactor>
</comment>
<evidence type="ECO:0000256" key="3">
    <source>
        <dbReference type="ARBA" id="ARBA00022670"/>
    </source>
</evidence>
<dbReference type="InterPro" id="IPR008753">
    <property type="entry name" value="Peptidase_M13_N"/>
</dbReference>
<feature type="chain" id="PRO_5045152558" evidence="9">
    <location>
        <begin position="21"/>
        <end position="701"/>
    </location>
</feature>
<dbReference type="InterPro" id="IPR018497">
    <property type="entry name" value="Peptidase_M13_C"/>
</dbReference>
<name>A0ABZ2KA67_9BACT</name>
<reference evidence="12 13" key="1">
    <citation type="submission" date="2021-12" db="EMBL/GenBank/DDBJ databases">
        <title>Discovery of the Pendulisporaceae a myxobacterial family with distinct sporulation behavior and unique specialized metabolism.</title>
        <authorList>
            <person name="Garcia R."/>
            <person name="Popoff A."/>
            <person name="Bader C.D."/>
            <person name="Loehr J."/>
            <person name="Walesch S."/>
            <person name="Walt C."/>
            <person name="Boldt J."/>
            <person name="Bunk B."/>
            <person name="Haeckl F.J.F.P.J."/>
            <person name="Gunesch A.P."/>
            <person name="Birkelbach J."/>
            <person name="Nuebel U."/>
            <person name="Pietschmann T."/>
            <person name="Bach T."/>
            <person name="Mueller R."/>
        </authorList>
    </citation>
    <scope>NUCLEOTIDE SEQUENCE [LARGE SCALE GENOMIC DNA]</scope>
    <source>
        <strain evidence="12 13">MSr12523</strain>
    </source>
</reference>
<dbReference type="PROSITE" id="PS51885">
    <property type="entry name" value="NEPRILYSIN"/>
    <property type="match status" value="1"/>
</dbReference>
<dbReference type="PANTHER" id="PTHR11733">
    <property type="entry name" value="ZINC METALLOPROTEASE FAMILY M13 NEPRILYSIN-RELATED"/>
    <property type="match status" value="1"/>
</dbReference>
<accession>A0ABZ2KA67</accession>
<dbReference type="SUPFAM" id="SSF55486">
    <property type="entry name" value="Metalloproteases ('zincins'), catalytic domain"/>
    <property type="match status" value="1"/>
</dbReference>
<evidence type="ECO:0000259" key="10">
    <source>
        <dbReference type="Pfam" id="PF01431"/>
    </source>
</evidence>
<proteinExistence type="inferred from homology"/>
<feature type="domain" description="Peptidase M13 C-terminal" evidence="10">
    <location>
        <begin position="497"/>
        <end position="698"/>
    </location>
</feature>
<keyword evidence="13" id="KW-1185">Reference proteome</keyword>
<dbReference type="Proteomes" id="UP001379533">
    <property type="component" value="Chromosome"/>
</dbReference>
<evidence type="ECO:0000256" key="2">
    <source>
        <dbReference type="ARBA" id="ARBA00007357"/>
    </source>
</evidence>
<dbReference type="EMBL" id="CP089982">
    <property type="protein sequence ID" value="WXA95562.1"/>
    <property type="molecule type" value="Genomic_DNA"/>
</dbReference>
<evidence type="ECO:0000256" key="6">
    <source>
        <dbReference type="ARBA" id="ARBA00022833"/>
    </source>
</evidence>
<evidence type="ECO:0000256" key="4">
    <source>
        <dbReference type="ARBA" id="ARBA00022723"/>
    </source>
</evidence>
<keyword evidence="5" id="KW-0378">Hydrolase</keyword>
<dbReference type="InterPro" id="IPR000718">
    <property type="entry name" value="Peptidase_M13"/>
</dbReference>
<dbReference type="CDD" id="cd08662">
    <property type="entry name" value="M13"/>
    <property type="match status" value="1"/>
</dbReference>
<dbReference type="PANTHER" id="PTHR11733:SF167">
    <property type="entry name" value="FI17812P1-RELATED"/>
    <property type="match status" value="1"/>
</dbReference>
<keyword evidence="3" id="KW-0645">Protease</keyword>
<evidence type="ECO:0000256" key="5">
    <source>
        <dbReference type="ARBA" id="ARBA00022801"/>
    </source>
</evidence>
<feature type="compositionally biased region" description="Pro residues" evidence="8">
    <location>
        <begin position="37"/>
        <end position="48"/>
    </location>
</feature>
<dbReference type="Pfam" id="PF01431">
    <property type="entry name" value="Peptidase_M13"/>
    <property type="match status" value="1"/>
</dbReference>
<keyword evidence="6" id="KW-0862">Zinc</keyword>
<protein>
    <submittedName>
        <fullName evidence="12">M13 family metallopeptidase</fullName>
    </submittedName>
</protein>
<evidence type="ECO:0000313" key="13">
    <source>
        <dbReference type="Proteomes" id="UP001379533"/>
    </source>
</evidence>